<dbReference type="Proteomes" id="UP001454036">
    <property type="component" value="Unassembled WGS sequence"/>
</dbReference>
<protein>
    <recommendedName>
        <fullName evidence="1">Retrotransposon gag domain-containing protein</fullName>
    </recommendedName>
</protein>
<dbReference type="PANTHER" id="PTHR33223">
    <property type="entry name" value="CCHC-TYPE DOMAIN-CONTAINING PROTEIN"/>
    <property type="match status" value="1"/>
</dbReference>
<dbReference type="InterPro" id="IPR005162">
    <property type="entry name" value="Retrotrans_gag_dom"/>
</dbReference>
<proteinExistence type="predicted"/>
<sequence length="147" mass="16965">MDIYAKAFPNCLTEAALGWYMELLANSIDSYAHTTNAFISMYSTSIANKQDERALMDLQQGLRESLKDFHERYKTILNNIPSIDNKIAYMAFYRGLNYGKLKKALILDTPLTKDELTKVNLQRMEARYGDLREKLDRKDLQGPSKKT</sequence>
<gene>
    <name evidence="2" type="ORF">LIER_29737</name>
</gene>
<dbReference type="EMBL" id="BAABME010010346">
    <property type="protein sequence ID" value="GAA0177708.1"/>
    <property type="molecule type" value="Genomic_DNA"/>
</dbReference>
<feature type="domain" description="Retrotransposon gag" evidence="1">
    <location>
        <begin position="7"/>
        <end position="97"/>
    </location>
</feature>
<comment type="caution">
    <text evidence="2">The sequence shown here is derived from an EMBL/GenBank/DDBJ whole genome shotgun (WGS) entry which is preliminary data.</text>
</comment>
<evidence type="ECO:0000313" key="3">
    <source>
        <dbReference type="Proteomes" id="UP001454036"/>
    </source>
</evidence>
<dbReference type="PANTHER" id="PTHR33223:SF6">
    <property type="entry name" value="CCHC-TYPE DOMAIN-CONTAINING PROTEIN"/>
    <property type="match status" value="1"/>
</dbReference>
<evidence type="ECO:0000259" key="1">
    <source>
        <dbReference type="Pfam" id="PF03732"/>
    </source>
</evidence>
<dbReference type="Pfam" id="PF03732">
    <property type="entry name" value="Retrotrans_gag"/>
    <property type="match status" value="1"/>
</dbReference>
<organism evidence="2 3">
    <name type="scientific">Lithospermum erythrorhizon</name>
    <name type="common">Purple gromwell</name>
    <name type="synonym">Lithospermum officinale var. erythrorhizon</name>
    <dbReference type="NCBI Taxonomy" id="34254"/>
    <lineage>
        <taxon>Eukaryota</taxon>
        <taxon>Viridiplantae</taxon>
        <taxon>Streptophyta</taxon>
        <taxon>Embryophyta</taxon>
        <taxon>Tracheophyta</taxon>
        <taxon>Spermatophyta</taxon>
        <taxon>Magnoliopsida</taxon>
        <taxon>eudicotyledons</taxon>
        <taxon>Gunneridae</taxon>
        <taxon>Pentapetalae</taxon>
        <taxon>asterids</taxon>
        <taxon>lamiids</taxon>
        <taxon>Boraginales</taxon>
        <taxon>Boraginaceae</taxon>
        <taxon>Boraginoideae</taxon>
        <taxon>Lithospermeae</taxon>
        <taxon>Lithospermum</taxon>
    </lineage>
</organism>
<accession>A0AAV3RQD8</accession>
<keyword evidence="3" id="KW-1185">Reference proteome</keyword>
<reference evidence="2 3" key="1">
    <citation type="submission" date="2024-01" db="EMBL/GenBank/DDBJ databases">
        <title>The complete chloroplast genome sequence of Lithospermum erythrorhizon: insights into the phylogenetic relationship among Boraginaceae species and the maternal lineages of purple gromwells.</title>
        <authorList>
            <person name="Okada T."/>
            <person name="Watanabe K."/>
        </authorList>
    </citation>
    <scope>NUCLEOTIDE SEQUENCE [LARGE SCALE GENOMIC DNA]</scope>
</reference>
<name>A0AAV3RQD8_LITER</name>
<evidence type="ECO:0000313" key="2">
    <source>
        <dbReference type="EMBL" id="GAA0177708.1"/>
    </source>
</evidence>
<dbReference type="AlphaFoldDB" id="A0AAV3RQD8"/>